<protein>
    <submittedName>
        <fullName evidence="2">Uncharacterized protein</fullName>
    </submittedName>
</protein>
<name>A0A4C1UD72_EUMVA</name>
<keyword evidence="3" id="KW-1185">Reference proteome</keyword>
<feature type="compositionally biased region" description="Basic and acidic residues" evidence="1">
    <location>
        <begin position="75"/>
        <end position="94"/>
    </location>
</feature>
<dbReference type="Proteomes" id="UP000299102">
    <property type="component" value="Unassembled WGS sequence"/>
</dbReference>
<feature type="region of interest" description="Disordered" evidence="1">
    <location>
        <begin position="133"/>
        <end position="163"/>
    </location>
</feature>
<feature type="region of interest" description="Disordered" evidence="1">
    <location>
        <begin position="75"/>
        <end position="119"/>
    </location>
</feature>
<sequence length="255" mass="27229">MRAALIRSASTSVRPPAVGCVSSLSCAFLPPRRAPTIYAGCLPSPAGCACAMNARAREWVGDWAPARCQPMDPSDTDHCHLSRRGRVPDEKTPGHEATPPSHTYTHRQGCGSPTSERASTNATVDSWQRSAAHVSAWRSGTDASSPGPSRLSRVRVQTSPQTPLAQAVEVAPDAHGGQRRPSCVRVCCRTRAPRPGPACIFCDYPQFIEIPDIHTTAPKLMSPHSNSLKCRRLGTAATTDVQSALVRPPPALTGR</sequence>
<evidence type="ECO:0000256" key="1">
    <source>
        <dbReference type="SAM" id="MobiDB-lite"/>
    </source>
</evidence>
<dbReference type="PROSITE" id="PS51257">
    <property type="entry name" value="PROKAR_LIPOPROTEIN"/>
    <property type="match status" value="1"/>
</dbReference>
<evidence type="ECO:0000313" key="3">
    <source>
        <dbReference type="Proteomes" id="UP000299102"/>
    </source>
</evidence>
<accession>A0A4C1UD72</accession>
<evidence type="ECO:0000313" key="2">
    <source>
        <dbReference type="EMBL" id="GBP24395.1"/>
    </source>
</evidence>
<dbReference type="EMBL" id="BGZK01000161">
    <property type="protein sequence ID" value="GBP24395.1"/>
    <property type="molecule type" value="Genomic_DNA"/>
</dbReference>
<organism evidence="2 3">
    <name type="scientific">Eumeta variegata</name>
    <name type="common">Bagworm moth</name>
    <name type="synonym">Eumeta japonica</name>
    <dbReference type="NCBI Taxonomy" id="151549"/>
    <lineage>
        <taxon>Eukaryota</taxon>
        <taxon>Metazoa</taxon>
        <taxon>Ecdysozoa</taxon>
        <taxon>Arthropoda</taxon>
        <taxon>Hexapoda</taxon>
        <taxon>Insecta</taxon>
        <taxon>Pterygota</taxon>
        <taxon>Neoptera</taxon>
        <taxon>Endopterygota</taxon>
        <taxon>Lepidoptera</taxon>
        <taxon>Glossata</taxon>
        <taxon>Ditrysia</taxon>
        <taxon>Tineoidea</taxon>
        <taxon>Psychidae</taxon>
        <taxon>Oiketicinae</taxon>
        <taxon>Eumeta</taxon>
    </lineage>
</organism>
<proteinExistence type="predicted"/>
<dbReference type="AlphaFoldDB" id="A0A4C1UD72"/>
<gene>
    <name evidence="2" type="ORF">EVAR_19270_1</name>
</gene>
<reference evidence="2 3" key="1">
    <citation type="journal article" date="2019" name="Commun. Biol.">
        <title>The bagworm genome reveals a unique fibroin gene that provides high tensile strength.</title>
        <authorList>
            <person name="Kono N."/>
            <person name="Nakamura H."/>
            <person name="Ohtoshi R."/>
            <person name="Tomita M."/>
            <person name="Numata K."/>
            <person name="Arakawa K."/>
        </authorList>
    </citation>
    <scope>NUCLEOTIDE SEQUENCE [LARGE SCALE GENOMIC DNA]</scope>
</reference>
<comment type="caution">
    <text evidence="2">The sequence shown here is derived from an EMBL/GenBank/DDBJ whole genome shotgun (WGS) entry which is preliminary data.</text>
</comment>